<reference evidence="5 6" key="1">
    <citation type="submission" date="2018-05" db="EMBL/GenBank/DDBJ databases">
        <title>Genomic Encyclopedia of Type Strains, Phase IV (KMG-IV): sequencing the most valuable type-strain genomes for metagenomic binning, comparative biology and taxonomic classification.</title>
        <authorList>
            <person name="Goeker M."/>
        </authorList>
    </citation>
    <scope>NUCLEOTIDE SEQUENCE [LARGE SCALE GENOMIC DNA]</scope>
    <source>
        <strain evidence="5 6">DSM 24995</strain>
    </source>
</reference>
<dbReference type="Pfam" id="PF07470">
    <property type="entry name" value="Glyco_hydro_88"/>
    <property type="match status" value="1"/>
</dbReference>
<accession>A0A2V3Y8P1</accession>
<feature type="active site" description="Proton donor" evidence="3">
    <location>
        <position position="149"/>
    </location>
</feature>
<evidence type="ECO:0000256" key="3">
    <source>
        <dbReference type="PIRSR" id="PIRSR610905-1"/>
    </source>
</evidence>
<dbReference type="InterPro" id="IPR012341">
    <property type="entry name" value="6hp_glycosidase-like_sf"/>
</dbReference>
<dbReference type="InterPro" id="IPR008928">
    <property type="entry name" value="6-hairpin_glycosidase_sf"/>
</dbReference>
<dbReference type="RefSeq" id="WP_110326346.1">
    <property type="nucleotide sequence ID" value="NZ_QJKD01000026.1"/>
</dbReference>
<feature type="binding site" evidence="4">
    <location>
        <position position="337"/>
    </location>
    <ligand>
        <name>substrate</name>
    </ligand>
</feature>
<dbReference type="AlphaFoldDB" id="A0A2V3Y8P1"/>
<keyword evidence="1 5" id="KW-0378">Hydrolase</keyword>
<feature type="binding site" evidence="4">
    <location>
        <position position="221"/>
    </location>
    <ligand>
        <name>substrate</name>
    </ligand>
</feature>
<evidence type="ECO:0000313" key="6">
    <source>
        <dbReference type="Proteomes" id="UP000248057"/>
    </source>
</evidence>
<feature type="binding site" evidence="4">
    <location>
        <position position="88"/>
    </location>
    <ligand>
        <name>substrate</name>
    </ligand>
</feature>
<dbReference type="GO" id="GO:0000272">
    <property type="term" value="P:polysaccharide catabolic process"/>
    <property type="evidence" value="ECO:0007669"/>
    <property type="project" value="TreeGrafter"/>
</dbReference>
<keyword evidence="6" id="KW-1185">Reference proteome</keyword>
<dbReference type="EMBL" id="QJKD01000026">
    <property type="protein sequence ID" value="PXX44545.1"/>
    <property type="molecule type" value="Genomic_DNA"/>
</dbReference>
<dbReference type="SUPFAM" id="SSF48208">
    <property type="entry name" value="Six-hairpin glycosidases"/>
    <property type="match status" value="1"/>
</dbReference>
<protein>
    <submittedName>
        <fullName evidence="5">Unsaturated chondroitin disaccharide hydrolase</fullName>
    </submittedName>
</protein>
<dbReference type="PANTHER" id="PTHR36845">
    <property type="entry name" value="HYDROLASE, PUTATIVE (AFU_ORTHOLOGUE AFUA_7G05090)-RELATED"/>
    <property type="match status" value="1"/>
</dbReference>
<organism evidence="5 6">
    <name type="scientific">Hungatella effluvii</name>
    <dbReference type="NCBI Taxonomy" id="1096246"/>
    <lineage>
        <taxon>Bacteria</taxon>
        <taxon>Bacillati</taxon>
        <taxon>Bacillota</taxon>
        <taxon>Clostridia</taxon>
        <taxon>Lachnospirales</taxon>
        <taxon>Lachnospiraceae</taxon>
        <taxon>Hungatella</taxon>
    </lineage>
</organism>
<feature type="binding site" evidence="4">
    <location>
        <position position="225"/>
    </location>
    <ligand>
        <name>substrate</name>
    </ligand>
</feature>
<gene>
    <name evidence="5" type="ORF">DFR60_12632</name>
</gene>
<evidence type="ECO:0000256" key="4">
    <source>
        <dbReference type="PIRSR" id="PIRSR610905-2"/>
    </source>
</evidence>
<dbReference type="PANTHER" id="PTHR36845:SF1">
    <property type="entry name" value="HYDROLASE, PUTATIVE (AFU_ORTHOLOGUE AFUA_7G05090)-RELATED"/>
    <property type="match status" value="1"/>
</dbReference>
<sequence>MEWFDQALLQCMEKVEKNIELIGEHFPHVSIGGVYNHEEPGFWTAGFWPGILWLRYLNTGDEKSVGLAGKLEKRLDQVMEEFENLHHDVGFMWLPTAVMHYKADGNLQSRLRGLKAASLLAGRFNPAGNFIRAWNDSIKPDSQGWAIIDCLMNLPLLYWASNETGDARFKNIAVRHSDTVLKHFMRQDCTFPHIVSFDPESGAKIENLAGQGKTPDSVWARGQSWALYGFAAGYRETGLEMYAETAKRTADKVVQLMGEDKVPCWDYCACGEERGAKDSSAAACAASGMLLLSDLLENEAEKKRYRDNALIILKGLYEEYTDFSDREQGILMKGTVSYPDRRHINVPIIYGDYFFIEALMRVRSGITVF</sequence>
<comment type="caution">
    <text evidence="5">The sequence shown here is derived from an EMBL/GenBank/DDBJ whole genome shotgun (WGS) entry which is preliminary data.</text>
</comment>
<comment type="similarity">
    <text evidence="2">Belongs to the glycosyl hydrolase 88 family.</text>
</comment>
<dbReference type="InterPro" id="IPR052369">
    <property type="entry name" value="UG_Glycosaminoglycan_Hydrolase"/>
</dbReference>
<feature type="binding site" evidence="4">
    <location>
        <position position="149"/>
    </location>
    <ligand>
        <name>substrate</name>
    </ligand>
</feature>
<name>A0A2V3Y8P1_9FIRM</name>
<dbReference type="Proteomes" id="UP000248057">
    <property type="component" value="Unassembled WGS sequence"/>
</dbReference>
<proteinExistence type="inferred from homology"/>
<evidence type="ECO:0000256" key="2">
    <source>
        <dbReference type="ARBA" id="ARBA00038358"/>
    </source>
</evidence>
<dbReference type="GO" id="GO:0052757">
    <property type="term" value="F:chondroitin hydrolase activity"/>
    <property type="evidence" value="ECO:0007669"/>
    <property type="project" value="TreeGrafter"/>
</dbReference>
<evidence type="ECO:0000256" key="1">
    <source>
        <dbReference type="ARBA" id="ARBA00022801"/>
    </source>
</evidence>
<feature type="active site" description="Nucleophile" evidence="3">
    <location>
        <position position="88"/>
    </location>
</feature>
<dbReference type="InterPro" id="IPR010905">
    <property type="entry name" value="Glyco_hydro_88"/>
</dbReference>
<dbReference type="Gene3D" id="1.50.10.10">
    <property type="match status" value="1"/>
</dbReference>
<dbReference type="GeneID" id="86064821"/>
<evidence type="ECO:0000313" key="5">
    <source>
        <dbReference type="EMBL" id="PXX44545.1"/>
    </source>
</evidence>